<evidence type="ECO:0000313" key="5">
    <source>
        <dbReference type="Proteomes" id="UP000245959"/>
    </source>
</evidence>
<evidence type="ECO:0000313" key="3">
    <source>
        <dbReference type="EMBL" id="NMD89102.1"/>
    </source>
</evidence>
<dbReference type="InterPro" id="IPR018637">
    <property type="entry name" value="DUF2059"/>
</dbReference>
<evidence type="ECO:0000259" key="2">
    <source>
        <dbReference type="Pfam" id="PF09832"/>
    </source>
</evidence>
<dbReference type="Proteomes" id="UP000245959">
    <property type="component" value="Unassembled WGS sequence"/>
</dbReference>
<accession>A0A2U1B7A5</accession>
<dbReference type="EMBL" id="QEKH01000006">
    <property type="protein sequence ID" value="PVY44501.1"/>
    <property type="molecule type" value="Genomic_DNA"/>
</dbReference>
<reference evidence="3 6" key="2">
    <citation type="submission" date="2020-04" db="EMBL/GenBank/DDBJ databases">
        <authorList>
            <person name="Hitch T.C.A."/>
            <person name="Wylensek D."/>
            <person name="Clavel T."/>
        </authorList>
    </citation>
    <scope>NUCLEOTIDE SEQUENCE [LARGE SCALE GENOMIC DNA]</scope>
    <source>
        <strain evidence="3 6">COR2-253-APC-1A</strain>
    </source>
</reference>
<feature type="signal peptide" evidence="1">
    <location>
        <begin position="1"/>
        <end position="19"/>
    </location>
</feature>
<feature type="domain" description="DUF2059" evidence="2">
    <location>
        <begin position="97"/>
        <end position="152"/>
    </location>
</feature>
<name>A0A2U1B7A5_9BACT</name>
<evidence type="ECO:0000256" key="1">
    <source>
        <dbReference type="SAM" id="SignalP"/>
    </source>
</evidence>
<proteinExistence type="predicted"/>
<dbReference type="Pfam" id="PF09832">
    <property type="entry name" value="DUF2059"/>
    <property type="match status" value="1"/>
</dbReference>
<dbReference type="GeneID" id="78294455"/>
<sequence>MKKILAIMMMTVMAVSMFAAEAVSAERSKLAGELLTIMRQEQQMKNAFQMMRNMQQKMLPQMLEQNGVKLTADQQAEQKKMMDEVMNIVEEEMSWNKLKPIVVEAYATTFSEQELKDLTTFFKSPAGQNFLDKTPMLQQQMMSSIQQMAMNMNKKVGELVQKRAAELQKKQVDQK</sequence>
<feature type="chain" id="PRO_5041066883" evidence="1">
    <location>
        <begin position="20"/>
        <end position="175"/>
    </location>
</feature>
<dbReference type="RefSeq" id="WP_116883136.1">
    <property type="nucleotide sequence ID" value="NZ_CAJKCJ010000067.1"/>
</dbReference>
<keyword evidence="1" id="KW-0732">Signal</keyword>
<protein>
    <submittedName>
        <fullName evidence="3">DUF2059 domain-containing protein</fullName>
    </submittedName>
</protein>
<evidence type="ECO:0000313" key="4">
    <source>
        <dbReference type="EMBL" id="PVY44501.1"/>
    </source>
</evidence>
<keyword evidence="5" id="KW-1185">Reference proteome</keyword>
<evidence type="ECO:0000313" key="6">
    <source>
        <dbReference type="Proteomes" id="UP000576225"/>
    </source>
</evidence>
<organism evidence="4 5">
    <name type="scientific">Victivallis vadensis</name>
    <dbReference type="NCBI Taxonomy" id="172901"/>
    <lineage>
        <taxon>Bacteria</taxon>
        <taxon>Pseudomonadati</taxon>
        <taxon>Lentisphaerota</taxon>
        <taxon>Lentisphaeria</taxon>
        <taxon>Victivallales</taxon>
        <taxon>Victivallaceae</taxon>
        <taxon>Victivallis</taxon>
    </lineage>
</organism>
<gene>
    <name evidence="4" type="ORF">C8D82_10618</name>
    <name evidence="3" type="ORF">HF882_21180</name>
</gene>
<dbReference type="EMBL" id="JABAEW010000078">
    <property type="protein sequence ID" value="NMD89102.1"/>
    <property type="molecule type" value="Genomic_DNA"/>
</dbReference>
<dbReference type="AlphaFoldDB" id="A0A2U1B7A5"/>
<reference evidence="4 5" key="1">
    <citation type="submission" date="2018-04" db="EMBL/GenBank/DDBJ databases">
        <title>Genomic Encyclopedia of Type Strains, Phase IV (KMG-IV): sequencing the most valuable type-strain genomes for metagenomic binning, comparative biology and taxonomic classification.</title>
        <authorList>
            <person name="Goeker M."/>
        </authorList>
    </citation>
    <scope>NUCLEOTIDE SEQUENCE [LARGE SCALE GENOMIC DNA]</scope>
    <source>
        <strain evidence="4 5">DSM 14823</strain>
    </source>
</reference>
<dbReference type="Proteomes" id="UP000576225">
    <property type="component" value="Unassembled WGS sequence"/>
</dbReference>
<comment type="caution">
    <text evidence="4">The sequence shown here is derived from an EMBL/GenBank/DDBJ whole genome shotgun (WGS) entry which is preliminary data.</text>
</comment>